<organism evidence="8 9">
    <name type="scientific">Paralvinella palmiformis</name>
    <dbReference type="NCBI Taxonomy" id="53620"/>
    <lineage>
        <taxon>Eukaryota</taxon>
        <taxon>Metazoa</taxon>
        <taxon>Spiralia</taxon>
        <taxon>Lophotrochozoa</taxon>
        <taxon>Annelida</taxon>
        <taxon>Polychaeta</taxon>
        <taxon>Sedentaria</taxon>
        <taxon>Canalipalpata</taxon>
        <taxon>Terebellida</taxon>
        <taxon>Terebelliformia</taxon>
        <taxon>Alvinellidae</taxon>
        <taxon>Paralvinella</taxon>
    </lineage>
</organism>
<dbReference type="AlphaFoldDB" id="A0AAD9J4A9"/>
<dbReference type="InterPro" id="IPR000849">
    <property type="entry name" value="Sugar_P_transporter"/>
</dbReference>
<evidence type="ECO:0000256" key="5">
    <source>
        <dbReference type="ARBA" id="ARBA00023136"/>
    </source>
</evidence>
<feature type="transmembrane region" description="Helical" evidence="6">
    <location>
        <begin position="142"/>
        <end position="170"/>
    </location>
</feature>
<feature type="transmembrane region" description="Helical" evidence="6">
    <location>
        <begin position="237"/>
        <end position="253"/>
    </location>
</feature>
<evidence type="ECO:0000256" key="4">
    <source>
        <dbReference type="ARBA" id="ARBA00022989"/>
    </source>
</evidence>
<keyword evidence="5 6" id="KW-0472">Membrane</keyword>
<feature type="transmembrane region" description="Helical" evidence="6">
    <location>
        <begin position="201"/>
        <end position="225"/>
    </location>
</feature>
<dbReference type="PIRSF" id="PIRSF002808">
    <property type="entry name" value="Hexose_phosphate_transp"/>
    <property type="match status" value="1"/>
</dbReference>
<feature type="transmembrane region" description="Helical" evidence="6">
    <location>
        <begin position="83"/>
        <end position="102"/>
    </location>
</feature>
<feature type="domain" description="Major facilitator superfamily (MFS) profile" evidence="7">
    <location>
        <begin position="18"/>
        <end position="485"/>
    </location>
</feature>
<evidence type="ECO:0000259" key="7">
    <source>
        <dbReference type="PROSITE" id="PS50850"/>
    </source>
</evidence>
<keyword evidence="3 6" id="KW-0812">Transmembrane</keyword>
<evidence type="ECO:0000256" key="1">
    <source>
        <dbReference type="ARBA" id="ARBA00004127"/>
    </source>
</evidence>
<comment type="similarity">
    <text evidence="2">Belongs to the major facilitator superfamily. Organophosphate:Pi antiporter (OPA) (TC 2.A.1.4) family.</text>
</comment>
<dbReference type="PROSITE" id="PS50850">
    <property type="entry name" value="MFS"/>
    <property type="match status" value="1"/>
</dbReference>
<dbReference type="GO" id="GO:0035435">
    <property type="term" value="P:phosphate ion transmembrane transport"/>
    <property type="evidence" value="ECO:0007669"/>
    <property type="project" value="TreeGrafter"/>
</dbReference>
<dbReference type="InterPro" id="IPR036259">
    <property type="entry name" value="MFS_trans_sf"/>
</dbReference>
<dbReference type="InterPro" id="IPR051337">
    <property type="entry name" value="OPA_Antiporter"/>
</dbReference>
<comment type="subcellular location">
    <subcellularLocation>
        <location evidence="1">Endomembrane system</location>
        <topology evidence="1">Multi-pass membrane protein</topology>
    </subcellularLocation>
</comment>
<dbReference type="Gene3D" id="1.20.1250.20">
    <property type="entry name" value="MFS general substrate transporter like domains"/>
    <property type="match status" value="2"/>
</dbReference>
<dbReference type="PANTHER" id="PTHR43826">
    <property type="entry name" value="GLUCOSE-6-PHOSPHATE EXCHANGER SLC37A4"/>
    <property type="match status" value="1"/>
</dbReference>
<dbReference type="PANTHER" id="PTHR43826:SF3">
    <property type="entry name" value="GLUCOSE-6-PHOSPHATE EXCHANGER SLC37A4"/>
    <property type="match status" value="1"/>
</dbReference>
<dbReference type="SUPFAM" id="SSF103473">
    <property type="entry name" value="MFS general substrate transporter"/>
    <property type="match status" value="2"/>
</dbReference>
<dbReference type="EMBL" id="JAODUP010000629">
    <property type="protein sequence ID" value="KAK2146144.1"/>
    <property type="molecule type" value="Genomic_DNA"/>
</dbReference>
<keyword evidence="4 6" id="KW-1133">Transmembrane helix</keyword>
<name>A0AAD9J4A9_9ANNE</name>
<comment type="caution">
    <text evidence="8">The sequence shown here is derived from an EMBL/GenBank/DDBJ whole genome shotgun (WGS) entry which is preliminary data.</text>
</comment>
<evidence type="ECO:0000256" key="2">
    <source>
        <dbReference type="ARBA" id="ARBA00009598"/>
    </source>
</evidence>
<gene>
    <name evidence="8" type="ORF">LSH36_629g01017</name>
</gene>
<evidence type="ECO:0000313" key="8">
    <source>
        <dbReference type="EMBL" id="KAK2146144.1"/>
    </source>
</evidence>
<dbReference type="GO" id="GO:0005789">
    <property type="term" value="C:endoplasmic reticulum membrane"/>
    <property type="evidence" value="ECO:0007669"/>
    <property type="project" value="TreeGrafter"/>
</dbReference>
<reference evidence="8" key="1">
    <citation type="journal article" date="2023" name="Mol. Biol. Evol.">
        <title>Third-Generation Sequencing Reveals the Adaptive Role of the Epigenome in Three Deep-Sea Polychaetes.</title>
        <authorList>
            <person name="Perez M."/>
            <person name="Aroh O."/>
            <person name="Sun Y."/>
            <person name="Lan Y."/>
            <person name="Juniper S.K."/>
            <person name="Young C.R."/>
            <person name="Angers B."/>
            <person name="Qian P.Y."/>
        </authorList>
    </citation>
    <scope>NUCLEOTIDE SEQUENCE</scope>
    <source>
        <strain evidence="8">P08H-3</strain>
    </source>
</reference>
<protein>
    <recommendedName>
        <fullName evidence="7">Major facilitator superfamily (MFS) profile domain-containing protein</fullName>
    </recommendedName>
</protein>
<dbReference type="Proteomes" id="UP001208570">
    <property type="component" value="Unassembled WGS sequence"/>
</dbReference>
<dbReference type="GO" id="GO:0061513">
    <property type="term" value="F:glucose 6-phosphate:phosphate antiporter activity"/>
    <property type="evidence" value="ECO:0007669"/>
    <property type="project" value="TreeGrafter"/>
</dbReference>
<proteinExistence type="inferred from homology"/>
<feature type="transmembrane region" description="Helical" evidence="6">
    <location>
        <begin position="12"/>
        <end position="31"/>
    </location>
</feature>
<feature type="transmembrane region" description="Helical" evidence="6">
    <location>
        <begin position="432"/>
        <end position="457"/>
    </location>
</feature>
<feature type="transmembrane region" description="Helical" evidence="6">
    <location>
        <begin position="367"/>
        <end position="389"/>
    </location>
</feature>
<feature type="transmembrane region" description="Helical" evidence="6">
    <location>
        <begin position="463"/>
        <end position="483"/>
    </location>
</feature>
<dbReference type="Pfam" id="PF07690">
    <property type="entry name" value="MFS_1"/>
    <property type="match status" value="2"/>
</dbReference>
<dbReference type="InterPro" id="IPR020846">
    <property type="entry name" value="MFS_dom"/>
</dbReference>
<feature type="transmembrane region" description="Helical" evidence="6">
    <location>
        <begin position="395"/>
        <end position="420"/>
    </location>
</feature>
<evidence type="ECO:0000313" key="9">
    <source>
        <dbReference type="Proteomes" id="UP001208570"/>
    </source>
</evidence>
<dbReference type="InterPro" id="IPR011701">
    <property type="entry name" value="MFS"/>
</dbReference>
<accession>A0AAD9J4A9</accession>
<sequence>MDTGQGNMAAFYFHKWSTFVVMYVGYTLIVLNRKSFTFAMPAIMNDLHLNKDDLGLIASSQNLAYAMSKFLGGIVSDAVSSKVLFSSGLALAGIFTAAFTGFQTVSAFAVLWFMQGFVQGGSWPACAKVLRRWNTPEQFGTLWSILSSSMNLACTVGPLLATFLCSFLHWHVTMQTFVFGPGVNQSVDLCPKWFPPTVFGMWYAILNTTMNLACCLGPILTLYVIQLYDWRASMTTYGLFSVIVAIVAYMVMIDSPTDVGFDNMTDSKEKGKTRSSRGRGTWQDMLKSPFMWLISTSYLVVYMTRTAALDWAQLFLIQEAGQSEFTGSSFISALETGGFVGAIAAGFLGDKLVAMSRRNDIRGTPRMLVAVGFLVVCTISIHCLIFTIGPHTPQLWITFVGFFLGFGLYGPVSLYGVMAIEAAPTHLSGTSHAIVALSANIGAILAGLPLSIMANYFNWKGSFILLEALLIVMLVVKMATRNLEYKMVPIKKKLQ</sequence>
<keyword evidence="9" id="KW-1185">Reference proteome</keyword>
<evidence type="ECO:0000256" key="3">
    <source>
        <dbReference type="ARBA" id="ARBA00022692"/>
    </source>
</evidence>
<evidence type="ECO:0000256" key="6">
    <source>
        <dbReference type="SAM" id="Phobius"/>
    </source>
</evidence>